<reference evidence="10 12" key="2">
    <citation type="submission" date="2020-02" db="EMBL/GenBank/DDBJ databases">
        <title>The WGS of Modestobacter muralis DSM 100205.</title>
        <authorList>
            <person name="Jiang Z."/>
        </authorList>
    </citation>
    <scope>NUCLEOTIDE SEQUENCE [LARGE SCALE GENOMIC DNA]</scope>
    <source>
        <strain evidence="10 12">DSM 100205</strain>
    </source>
</reference>
<evidence type="ECO:0000256" key="1">
    <source>
        <dbReference type="ARBA" id="ARBA00022670"/>
    </source>
</evidence>
<evidence type="ECO:0000259" key="8">
    <source>
        <dbReference type="Pfam" id="PF01435"/>
    </source>
</evidence>
<keyword evidence="1 6" id="KW-0645">Protease</keyword>
<evidence type="ECO:0000256" key="2">
    <source>
        <dbReference type="ARBA" id="ARBA00022723"/>
    </source>
</evidence>
<proteinExistence type="inferred from homology"/>
<dbReference type="Proteomes" id="UP000468828">
    <property type="component" value="Unassembled WGS sequence"/>
</dbReference>
<feature type="domain" description="Peptidase M48" evidence="8">
    <location>
        <begin position="15"/>
        <end position="202"/>
    </location>
</feature>
<evidence type="ECO:0000313" key="12">
    <source>
        <dbReference type="Proteomes" id="UP000471152"/>
    </source>
</evidence>
<comment type="similarity">
    <text evidence="6">Belongs to the peptidase M48 family.</text>
</comment>
<keyword evidence="11" id="KW-1185">Reference proteome</keyword>
<dbReference type="RefSeq" id="WP_163613272.1">
    <property type="nucleotide sequence ID" value="NZ_JAAGWB010000070.1"/>
</dbReference>
<keyword evidence="3 6" id="KW-0378">Hydrolase</keyword>
<dbReference type="EMBL" id="JAAGWH010000067">
    <property type="protein sequence ID" value="NEK96551.1"/>
    <property type="molecule type" value="Genomic_DNA"/>
</dbReference>
<evidence type="ECO:0000256" key="3">
    <source>
        <dbReference type="ARBA" id="ARBA00022801"/>
    </source>
</evidence>
<sequence length="211" mass="22681">MTAAVPAPLRQEFETIAARAAAVGRPLAPMPTLEIATNSRRDSRAFTDPVGSAGTPRVRLAQDLLDTAPEDRAWTIAHELSHVLRAQEGTRVTFTRGRLNAVWALLALAVAALTVAGYAGLTRSGPSADLMAVLGVVGLAAWAALIVEVIRREETGADATAAEVFGEVLTVAGVKRLQRRERPFAEFPVTAWRTHPRPSHRRRAGLARVTR</sequence>
<comment type="cofactor">
    <cofactor evidence="6">
        <name>Zn(2+)</name>
        <dbReference type="ChEBI" id="CHEBI:29105"/>
    </cofactor>
    <text evidence="6">Binds 1 zinc ion per subunit.</text>
</comment>
<dbReference type="Proteomes" id="UP000471152">
    <property type="component" value="Unassembled WGS sequence"/>
</dbReference>
<evidence type="ECO:0000256" key="7">
    <source>
        <dbReference type="SAM" id="Phobius"/>
    </source>
</evidence>
<keyword evidence="5 6" id="KW-0482">Metalloprotease</keyword>
<evidence type="ECO:0000313" key="10">
    <source>
        <dbReference type="EMBL" id="NEN53451.1"/>
    </source>
</evidence>
<keyword evidence="7" id="KW-1133">Transmembrane helix</keyword>
<dbReference type="EMBL" id="JAAGWB010000070">
    <property type="protein sequence ID" value="NEN53451.1"/>
    <property type="molecule type" value="Genomic_DNA"/>
</dbReference>
<organism evidence="9 11">
    <name type="scientific">Modestobacter muralis</name>
    <dbReference type="NCBI Taxonomy" id="1608614"/>
    <lineage>
        <taxon>Bacteria</taxon>
        <taxon>Bacillati</taxon>
        <taxon>Actinomycetota</taxon>
        <taxon>Actinomycetes</taxon>
        <taxon>Geodermatophilales</taxon>
        <taxon>Geodermatophilaceae</taxon>
        <taxon>Modestobacter</taxon>
    </lineage>
</organism>
<reference evidence="9 11" key="1">
    <citation type="submission" date="2020-01" db="EMBL/GenBank/DDBJ databases">
        <title>the WGS Modestobacter muralis CPCC 204518.</title>
        <authorList>
            <person name="Jiang Z."/>
        </authorList>
    </citation>
    <scope>NUCLEOTIDE SEQUENCE [LARGE SCALE GENOMIC DNA]</scope>
    <source>
        <strain evidence="9 11">DSM 100205</strain>
    </source>
</reference>
<dbReference type="GO" id="GO:0004222">
    <property type="term" value="F:metalloendopeptidase activity"/>
    <property type="evidence" value="ECO:0007669"/>
    <property type="project" value="InterPro"/>
</dbReference>
<feature type="transmembrane region" description="Helical" evidence="7">
    <location>
        <begin position="101"/>
        <end position="121"/>
    </location>
</feature>
<evidence type="ECO:0000256" key="5">
    <source>
        <dbReference type="ARBA" id="ARBA00023049"/>
    </source>
</evidence>
<keyword evidence="4 6" id="KW-0862">Zinc</keyword>
<keyword evidence="7" id="KW-0472">Membrane</keyword>
<evidence type="ECO:0000313" key="11">
    <source>
        <dbReference type="Proteomes" id="UP000468828"/>
    </source>
</evidence>
<dbReference type="InterPro" id="IPR001915">
    <property type="entry name" value="Peptidase_M48"/>
</dbReference>
<accession>A0A6P0EXX6</accession>
<dbReference type="GO" id="GO:0046872">
    <property type="term" value="F:metal ion binding"/>
    <property type="evidence" value="ECO:0007669"/>
    <property type="project" value="UniProtKB-KW"/>
</dbReference>
<keyword evidence="7" id="KW-0812">Transmembrane</keyword>
<evidence type="ECO:0000313" key="9">
    <source>
        <dbReference type="EMBL" id="NEK96551.1"/>
    </source>
</evidence>
<comment type="caution">
    <text evidence="9">The sequence shown here is derived from an EMBL/GenBank/DDBJ whole genome shotgun (WGS) entry which is preliminary data.</text>
</comment>
<dbReference type="Pfam" id="PF01435">
    <property type="entry name" value="Peptidase_M48"/>
    <property type="match status" value="1"/>
</dbReference>
<feature type="transmembrane region" description="Helical" evidence="7">
    <location>
        <begin position="127"/>
        <end position="147"/>
    </location>
</feature>
<evidence type="ECO:0000256" key="4">
    <source>
        <dbReference type="ARBA" id="ARBA00022833"/>
    </source>
</evidence>
<protein>
    <submittedName>
        <fullName evidence="9">M48 family metalloprotease</fullName>
    </submittedName>
</protein>
<evidence type="ECO:0000256" key="6">
    <source>
        <dbReference type="RuleBase" id="RU003983"/>
    </source>
</evidence>
<keyword evidence="2" id="KW-0479">Metal-binding</keyword>
<dbReference type="AlphaFoldDB" id="A0A6P0EXX6"/>
<gene>
    <name evidence="10" type="ORF">G3R41_21340</name>
    <name evidence="9" type="ORF">GCU67_20625</name>
</gene>
<dbReference type="GO" id="GO:0006508">
    <property type="term" value="P:proteolysis"/>
    <property type="evidence" value="ECO:0007669"/>
    <property type="project" value="UniProtKB-KW"/>
</dbReference>
<name>A0A6P0EXX6_9ACTN</name>